<dbReference type="RefSeq" id="WP_382416500.1">
    <property type="nucleotide sequence ID" value="NZ_AP031500.1"/>
</dbReference>
<evidence type="ECO:0000313" key="9">
    <source>
        <dbReference type="EMBL" id="MFC3155672.1"/>
    </source>
</evidence>
<dbReference type="Pfam" id="PF25975">
    <property type="entry name" value="CzcB_C"/>
    <property type="match status" value="1"/>
</dbReference>
<evidence type="ECO:0000259" key="5">
    <source>
        <dbReference type="Pfam" id="PF25869"/>
    </source>
</evidence>
<organism evidence="9 10">
    <name type="scientific">Gilvimarinus japonicus</name>
    <dbReference type="NCBI Taxonomy" id="1796469"/>
    <lineage>
        <taxon>Bacteria</taxon>
        <taxon>Pseudomonadati</taxon>
        <taxon>Pseudomonadota</taxon>
        <taxon>Gammaproteobacteria</taxon>
        <taxon>Cellvibrionales</taxon>
        <taxon>Cellvibrionaceae</taxon>
        <taxon>Gilvimarinus</taxon>
    </lineage>
</organism>
<dbReference type="EMBL" id="JBHRTL010000006">
    <property type="protein sequence ID" value="MFC3155672.1"/>
    <property type="molecule type" value="Genomic_DNA"/>
</dbReference>
<feature type="domain" description="CzcB-like C-terminal circularly permuted SH3-like" evidence="8">
    <location>
        <begin position="330"/>
        <end position="388"/>
    </location>
</feature>
<dbReference type="SUPFAM" id="SSF111369">
    <property type="entry name" value="HlyD-like secretion proteins"/>
    <property type="match status" value="1"/>
</dbReference>
<feature type="domain" description="CusB-like barrel-sandwich hybrid" evidence="6">
    <location>
        <begin position="128"/>
        <end position="238"/>
    </location>
</feature>
<reference evidence="10" key="1">
    <citation type="journal article" date="2019" name="Int. J. Syst. Evol. Microbiol.">
        <title>The Global Catalogue of Microorganisms (GCM) 10K type strain sequencing project: providing services to taxonomists for standard genome sequencing and annotation.</title>
        <authorList>
            <consortium name="The Broad Institute Genomics Platform"/>
            <consortium name="The Broad Institute Genome Sequencing Center for Infectious Disease"/>
            <person name="Wu L."/>
            <person name="Ma J."/>
        </authorList>
    </citation>
    <scope>NUCLEOTIDE SEQUENCE [LARGE SCALE GENOMIC DNA]</scope>
    <source>
        <strain evidence="10">KCTC 52141</strain>
    </source>
</reference>
<dbReference type="InterPro" id="IPR058649">
    <property type="entry name" value="CzcB_C"/>
</dbReference>
<evidence type="ECO:0000259" key="7">
    <source>
        <dbReference type="Pfam" id="PF25954"/>
    </source>
</evidence>
<dbReference type="Pfam" id="PF25869">
    <property type="entry name" value="3HB_CusB"/>
    <property type="match status" value="1"/>
</dbReference>
<sequence>MNKFLMAATIAVVALLGYGAGIYFPAVVIPSAQDRAPAAPAEPEPLYWVAPMDASFRRDGPGKSPMGMDLVPVYASDKSPAAGEVSIAPQVQQHLGLRTARAERTTMVTPLTAVGFVGFDQQALRHFHLRATGWVSELSVVAEGDPVRKGQKLFEFYSPEILNTQQEYLSALNGNHTALAQSAALKLKAQGVSEREITAIARERKLRPQLSYYADRDGYVAAISISNGSYVELDQSTLSIGTLDDVWVLAEVFERSADLLHQGQAVTLTSRSYPGEQWLGEIDYVYPVLNAANRTVKARIVFPNSDGRLKPNMLVDLAIAAAPAENTLVIPTSAVIRTGQSTRVVRQVRDDVYRSTPVRVGRSAGGNTEVLDGLRDGDRVVVNAQFLIDSESNIDAELARIGEGEAARANDSEAEQPQEIDHKGEGHKTDDHQAMDHHKMDHHSTMSHDGMNHSGFEHPQVAP</sequence>
<keyword evidence="2" id="KW-0813">Transport</keyword>
<comment type="caution">
    <text evidence="9">The sequence shown here is derived from an EMBL/GenBank/DDBJ whole genome shotgun (WGS) entry which is preliminary data.</text>
</comment>
<dbReference type="PANTHER" id="PTHR30097">
    <property type="entry name" value="CATION EFFLUX SYSTEM PROTEIN CUSB"/>
    <property type="match status" value="1"/>
</dbReference>
<evidence type="ECO:0000256" key="1">
    <source>
        <dbReference type="ARBA" id="ARBA00009477"/>
    </source>
</evidence>
<dbReference type="Pfam" id="PF19335">
    <property type="entry name" value="HMBD"/>
    <property type="match status" value="1"/>
</dbReference>
<gene>
    <name evidence="9" type="ORF">ACFOEB_10710</name>
</gene>
<comment type="similarity">
    <text evidence="1">Belongs to the membrane fusion protein (MFP) (TC 8.A.1) family.</text>
</comment>
<dbReference type="Proteomes" id="UP001595548">
    <property type="component" value="Unassembled WGS sequence"/>
</dbReference>
<evidence type="ECO:0000256" key="2">
    <source>
        <dbReference type="ARBA" id="ARBA00022448"/>
    </source>
</evidence>
<dbReference type="PANTHER" id="PTHR30097:SF15">
    <property type="entry name" value="CATION EFFLUX SYSTEM PROTEIN CUSB"/>
    <property type="match status" value="1"/>
</dbReference>
<evidence type="ECO:0000256" key="3">
    <source>
        <dbReference type="SAM" id="MobiDB-lite"/>
    </source>
</evidence>
<evidence type="ECO:0000259" key="6">
    <source>
        <dbReference type="Pfam" id="PF25919"/>
    </source>
</evidence>
<dbReference type="Pfam" id="PF25954">
    <property type="entry name" value="Beta-barrel_RND_2"/>
    <property type="match status" value="1"/>
</dbReference>
<protein>
    <submittedName>
        <fullName evidence="9">Efflux RND transporter periplasmic adaptor subunit</fullName>
    </submittedName>
</protein>
<feature type="domain" description="Heavy metal binding" evidence="4">
    <location>
        <begin position="47"/>
        <end position="73"/>
    </location>
</feature>
<proteinExistence type="inferred from homology"/>
<keyword evidence="10" id="KW-1185">Reference proteome</keyword>
<dbReference type="Gene3D" id="2.40.30.170">
    <property type="match status" value="1"/>
</dbReference>
<feature type="region of interest" description="Disordered" evidence="3">
    <location>
        <begin position="405"/>
        <end position="463"/>
    </location>
</feature>
<dbReference type="InterPro" id="IPR045800">
    <property type="entry name" value="HMBD"/>
</dbReference>
<evidence type="ECO:0000313" key="10">
    <source>
        <dbReference type="Proteomes" id="UP001595548"/>
    </source>
</evidence>
<dbReference type="Gene3D" id="2.40.420.20">
    <property type="match status" value="1"/>
</dbReference>
<dbReference type="InterPro" id="IPR058791">
    <property type="entry name" value="3HB_CusB"/>
</dbReference>
<feature type="domain" description="CusB-like three alpha-helical bundle" evidence="5">
    <location>
        <begin position="160"/>
        <end position="207"/>
    </location>
</feature>
<accession>A0ABV7HPK1</accession>
<evidence type="ECO:0000259" key="8">
    <source>
        <dbReference type="Pfam" id="PF25975"/>
    </source>
</evidence>
<dbReference type="InterPro" id="IPR006143">
    <property type="entry name" value="RND_pump_MFP"/>
</dbReference>
<feature type="domain" description="CusB-like beta-barrel" evidence="7">
    <location>
        <begin position="246"/>
        <end position="321"/>
    </location>
</feature>
<dbReference type="InterPro" id="IPR058792">
    <property type="entry name" value="Beta-barrel_RND_2"/>
</dbReference>
<evidence type="ECO:0000259" key="4">
    <source>
        <dbReference type="Pfam" id="PF19335"/>
    </source>
</evidence>
<feature type="compositionally biased region" description="Basic and acidic residues" evidence="3">
    <location>
        <begin position="419"/>
        <end position="446"/>
    </location>
</feature>
<dbReference type="InterPro" id="IPR051909">
    <property type="entry name" value="MFP_Cation_Efflux"/>
</dbReference>
<dbReference type="NCBIfam" id="TIGR01730">
    <property type="entry name" value="RND_mfp"/>
    <property type="match status" value="1"/>
</dbReference>
<name>A0ABV7HPK1_9GAMM</name>
<dbReference type="InterPro" id="IPR058790">
    <property type="entry name" value="BSH_CusB"/>
</dbReference>
<dbReference type="Pfam" id="PF25919">
    <property type="entry name" value="BSH_CusB"/>
    <property type="match status" value="1"/>
</dbReference>